<dbReference type="PANTHER" id="PTHR34047">
    <property type="entry name" value="NUCLEAR INTRON MATURASE 1, MITOCHONDRIAL-RELATED"/>
    <property type="match status" value="1"/>
</dbReference>
<dbReference type="GO" id="GO:0003964">
    <property type="term" value="F:RNA-directed DNA polymerase activity"/>
    <property type="evidence" value="ECO:0007669"/>
    <property type="project" value="UniProtKB-KW"/>
</dbReference>
<comment type="similarity">
    <text evidence="8">Belongs to the bacterial reverse transcriptase family.</text>
</comment>
<dbReference type="InterPro" id="IPR000123">
    <property type="entry name" value="Reverse_transcriptase_msDNA"/>
</dbReference>
<feature type="domain" description="Reverse transcriptase" evidence="10">
    <location>
        <begin position="3"/>
        <end position="226"/>
    </location>
</feature>
<accession>A0A839EDT9</accession>
<dbReference type="InterPro" id="IPR000477">
    <property type="entry name" value="RT_dom"/>
</dbReference>
<dbReference type="EMBL" id="JACGXN010000001">
    <property type="protein sequence ID" value="MBA8878101.1"/>
    <property type="molecule type" value="Genomic_DNA"/>
</dbReference>
<evidence type="ECO:0000256" key="7">
    <source>
        <dbReference type="ARBA" id="ARBA00023118"/>
    </source>
</evidence>
<keyword evidence="4" id="KW-0479">Metal-binding</keyword>
<evidence type="ECO:0000256" key="9">
    <source>
        <dbReference type="ARBA" id="ARBA00048173"/>
    </source>
</evidence>
<protein>
    <recommendedName>
        <fullName evidence="1">RNA-directed DNA polymerase</fullName>
        <ecNumber evidence="1">2.7.7.49</ecNumber>
    </recommendedName>
</protein>
<dbReference type="GO" id="GO:0003723">
    <property type="term" value="F:RNA binding"/>
    <property type="evidence" value="ECO:0007669"/>
    <property type="project" value="InterPro"/>
</dbReference>
<sequence length="305" mass="34895">MSEYSIRKILATAPERYKEYRIPKKSGGYRDIAQPAKELKILQRGFANNFLMKLPIHHTAMAYRHKQGIRDNAQRHAGFGQILKIDFKGFFPSIRVEDWRSYCAATGFLIEAEDIDLSSLLLFHRARGTRGLRLAIGAPSSPILSNILMYEFDQRVSEIVAQDKVIYTRYADDLTFSAPRTGYLLDVKKNVSKILDELQFPRLEINHKKTTHVTTKYHRVVTGLTLANDGRVTVGRERKRLIRATIHAYIQGRLVAEDVGRLAGLIAFVKSAEPEYFGLLKHQYTPEKIIEILKWSSGTLNLFDD</sequence>
<dbReference type="Proteomes" id="UP000549052">
    <property type="component" value="Unassembled WGS sequence"/>
</dbReference>
<dbReference type="SUPFAM" id="SSF56672">
    <property type="entry name" value="DNA/RNA polymerases"/>
    <property type="match status" value="1"/>
</dbReference>
<dbReference type="PRINTS" id="PR00866">
    <property type="entry name" value="RNADNAPOLMS"/>
</dbReference>
<evidence type="ECO:0000256" key="5">
    <source>
        <dbReference type="ARBA" id="ARBA00022842"/>
    </source>
</evidence>
<evidence type="ECO:0000256" key="6">
    <source>
        <dbReference type="ARBA" id="ARBA00022918"/>
    </source>
</evidence>
<keyword evidence="3" id="KW-0548">Nucleotidyltransferase</keyword>
<dbReference type="GO" id="GO:0051607">
    <property type="term" value="P:defense response to virus"/>
    <property type="evidence" value="ECO:0007669"/>
    <property type="project" value="UniProtKB-KW"/>
</dbReference>
<keyword evidence="5" id="KW-0460">Magnesium</keyword>
<dbReference type="GO" id="GO:0046872">
    <property type="term" value="F:metal ion binding"/>
    <property type="evidence" value="ECO:0007669"/>
    <property type="project" value="UniProtKB-KW"/>
</dbReference>
<comment type="catalytic activity">
    <reaction evidence="9">
        <text>DNA(n) + a 2'-deoxyribonucleoside 5'-triphosphate = DNA(n+1) + diphosphate</text>
        <dbReference type="Rhea" id="RHEA:22508"/>
        <dbReference type="Rhea" id="RHEA-COMP:17339"/>
        <dbReference type="Rhea" id="RHEA-COMP:17340"/>
        <dbReference type="ChEBI" id="CHEBI:33019"/>
        <dbReference type="ChEBI" id="CHEBI:61560"/>
        <dbReference type="ChEBI" id="CHEBI:173112"/>
        <dbReference type="EC" id="2.7.7.49"/>
    </reaction>
</comment>
<dbReference type="InterPro" id="IPR051083">
    <property type="entry name" value="GrpII_Intron_Splice-Mob/Def"/>
</dbReference>
<keyword evidence="6 11" id="KW-0695">RNA-directed DNA polymerase</keyword>
<evidence type="ECO:0000256" key="1">
    <source>
        <dbReference type="ARBA" id="ARBA00012493"/>
    </source>
</evidence>
<organism evidence="11 12">
    <name type="scientific">Phyllobacterium myrsinacearum</name>
    <dbReference type="NCBI Taxonomy" id="28101"/>
    <lineage>
        <taxon>Bacteria</taxon>
        <taxon>Pseudomonadati</taxon>
        <taxon>Pseudomonadota</taxon>
        <taxon>Alphaproteobacteria</taxon>
        <taxon>Hyphomicrobiales</taxon>
        <taxon>Phyllobacteriaceae</taxon>
        <taxon>Phyllobacterium</taxon>
    </lineage>
</organism>
<evidence type="ECO:0000256" key="4">
    <source>
        <dbReference type="ARBA" id="ARBA00022723"/>
    </source>
</evidence>
<comment type="caution">
    <text evidence="11">The sequence shown here is derived from an EMBL/GenBank/DDBJ whole genome shotgun (WGS) entry which is preliminary data.</text>
</comment>
<name>A0A839EDT9_9HYPH</name>
<dbReference type="Pfam" id="PF00078">
    <property type="entry name" value="RVT_1"/>
    <property type="match status" value="1"/>
</dbReference>
<gene>
    <name evidence="11" type="ORF">FHW16_001783</name>
</gene>
<keyword evidence="7" id="KW-0051">Antiviral defense</keyword>
<evidence type="ECO:0000256" key="8">
    <source>
        <dbReference type="ARBA" id="ARBA00034120"/>
    </source>
</evidence>
<dbReference type="CDD" id="cd03487">
    <property type="entry name" value="RT_Bac_retron_II"/>
    <property type="match status" value="1"/>
</dbReference>
<dbReference type="NCBIfam" id="NF038233">
    <property type="entry name" value="retron_St85_RT"/>
    <property type="match status" value="1"/>
</dbReference>
<evidence type="ECO:0000256" key="3">
    <source>
        <dbReference type="ARBA" id="ARBA00022695"/>
    </source>
</evidence>
<dbReference type="InterPro" id="IPR043502">
    <property type="entry name" value="DNA/RNA_pol_sf"/>
</dbReference>
<keyword evidence="2" id="KW-0808">Transferase</keyword>
<evidence type="ECO:0000313" key="12">
    <source>
        <dbReference type="Proteomes" id="UP000549052"/>
    </source>
</evidence>
<evidence type="ECO:0000259" key="10">
    <source>
        <dbReference type="PROSITE" id="PS50878"/>
    </source>
</evidence>
<evidence type="ECO:0000256" key="2">
    <source>
        <dbReference type="ARBA" id="ARBA00022679"/>
    </source>
</evidence>
<keyword evidence="12" id="KW-1185">Reference proteome</keyword>
<dbReference type="PANTHER" id="PTHR34047:SF7">
    <property type="entry name" value="RNA-DIRECTED DNA POLYMERASE"/>
    <property type="match status" value="1"/>
</dbReference>
<proteinExistence type="inferred from homology"/>
<dbReference type="PROSITE" id="PS50878">
    <property type="entry name" value="RT_POL"/>
    <property type="match status" value="1"/>
</dbReference>
<dbReference type="AlphaFoldDB" id="A0A839EDT9"/>
<reference evidence="11 12" key="1">
    <citation type="submission" date="2020-07" db="EMBL/GenBank/DDBJ databases">
        <title>Genomic Encyclopedia of Type Strains, Phase IV (KMG-V): Genome sequencing to study the core and pangenomes of soil and plant-associated prokaryotes.</title>
        <authorList>
            <person name="Whitman W."/>
        </authorList>
    </citation>
    <scope>NUCLEOTIDE SEQUENCE [LARGE SCALE GENOMIC DNA]</scope>
    <source>
        <strain evidence="11 12">AN3</strain>
    </source>
</reference>
<evidence type="ECO:0000313" key="11">
    <source>
        <dbReference type="EMBL" id="MBA8878101.1"/>
    </source>
</evidence>
<dbReference type="EC" id="2.7.7.49" evidence="1"/>